<feature type="compositionally biased region" description="Basic and acidic residues" evidence="1">
    <location>
        <begin position="46"/>
        <end position="56"/>
    </location>
</feature>
<proteinExistence type="predicted"/>
<gene>
    <name evidence="2" type="ORF">CPELLU_LOCUS17159</name>
</gene>
<evidence type="ECO:0000313" key="2">
    <source>
        <dbReference type="EMBL" id="CAG8793333.1"/>
    </source>
</evidence>
<evidence type="ECO:0000256" key="1">
    <source>
        <dbReference type="SAM" id="MobiDB-lite"/>
    </source>
</evidence>
<dbReference type="Proteomes" id="UP000789759">
    <property type="component" value="Unassembled WGS sequence"/>
</dbReference>
<feature type="region of interest" description="Disordered" evidence="1">
    <location>
        <begin position="36"/>
        <end position="56"/>
    </location>
</feature>
<name>A0A9N9P787_9GLOM</name>
<comment type="caution">
    <text evidence="2">The sequence shown here is derived from an EMBL/GenBank/DDBJ whole genome shotgun (WGS) entry which is preliminary data.</text>
</comment>
<dbReference type="AlphaFoldDB" id="A0A9N9P787"/>
<evidence type="ECO:0000313" key="3">
    <source>
        <dbReference type="Proteomes" id="UP000789759"/>
    </source>
</evidence>
<keyword evidence="3" id="KW-1185">Reference proteome</keyword>
<protein>
    <submittedName>
        <fullName evidence="2">10_t:CDS:1</fullName>
    </submittedName>
</protein>
<accession>A0A9N9P787</accession>
<feature type="compositionally biased region" description="Basic residues" evidence="1">
    <location>
        <begin position="36"/>
        <end position="45"/>
    </location>
</feature>
<dbReference type="OrthoDB" id="2369032at2759"/>
<reference evidence="2" key="1">
    <citation type="submission" date="2021-06" db="EMBL/GenBank/DDBJ databases">
        <authorList>
            <person name="Kallberg Y."/>
            <person name="Tangrot J."/>
            <person name="Rosling A."/>
        </authorList>
    </citation>
    <scope>NUCLEOTIDE SEQUENCE</scope>
    <source>
        <strain evidence="2">FL966</strain>
    </source>
</reference>
<organism evidence="2 3">
    <name type="scientific">Cetraspora pellucida</name>
    <dbReference type="NCBI Taxonomy" id="1433469"/>
    <lineage>
        <taxon>Eukaryota</taxon>
        <taxon>Fungi</taxon>
        <taxon>Fungi incertae sedis</taxon>
        <taxon>Mucoromycota</taxon>
        <taxon>Glomeromycotina</taxon>
        <taxon>Glomeromycetes</taxon>
        <taxon>Diversisporales</taxon>
        <taxon>Gigasporaceae</taxon>
        <taxon>Cetraspora</taxon>
    </lineage>
</organism>
<sequence>MKPYCNGCKTFKSCNEFMGYDAKGASKQFKTCNKCHPRFNKKPKKRPLESDDTQSHDENEVIDIEFLSEIVTTLLKSTPQELHLNYEVNIANKNLGKDISYVTNSIVDLIEDADKY</sequence>
<feature type="non-terminal residue" evidence="2">
    <location>
        <position position="116"/>
    </location>
</feature>
<dbReference type="EMBL" id="CAJVQA010027973">
    <property type="protein sequence ID" value="CAG8793333.1"/>
    <property type="molecule type" value="Genomic_DNA"/>
</dbReference>